<evidence type="ECO:0000313" key="2">
    <source>
        <dbReference type="Proteomes" id="UP000593562"/>
    </source>
</evidence>
<sequence length="185" mass="20564">MGVQVLANVCLAGEEHQRAIWDRLFPEKLLMLATVRSREVCDPLCMVLFTCIDGNPNLVAEIWPIVAEIVRTASAVGFGEDWLKLLLSRICLESVHLPVMVKILYGVEGTNLEESPFSSEQAFLLKIVSEILSERIREISVHHDFALFVLELFNKAVGAVDSVQRVKSGLPTDSPLIDVLGYSPF</sequence>
<name>A0A7J7DA35_TRIWF</name>
<proteinExistence type="predicted"/>
<dbReference type="PANTHER" id="PTHR13255">
    <property type="entry name" value="ATAXIN-10"/>
    <property type="match status" value="1"/>
</dbReference>
<protein>
    <submittedName>
        <fullName evidence="1">Ataxin-10</fullName>
    </submittedName>
</protein>
<dbReference type="InterPro" id="IPR051374">
    <property type="entry name" value="Ataxin-10/CTR86_families"/>
</dbReference>
<comment type="caution">
    <text evidence="1">The sequence shown here is derived from an EMBL/GenBank/DDBJ whole genome shotgun (WGS) entry which is preliminary data.</text>
</comment>
<dbReference type="PANTHER" id="PTHR13255:SF0">
    <property type="entry name" value="ATAXIN-10"/>
    <property type="match status" value="1"/>
</dbReference>
<dbReference type="Proteomes" id="UP000593562">
    <property type="component" value="Unassembled WGS sequence"/>
</dbReference>
<organism evidence="1 2">
    <name type="scientific">Tripterygium wilfordii</name>
    <name type="common">Thunder God vine</name>
    <dbReference type="NCBI Taxonomy" id="458696"/>
    <lineage>
        <taxon>Eukaryota</taxon>
        <taxon>Viridiplantae</taxon>
        <taxon>Streptophyta</taxon>
        <taxon>Embryophyta</taxon>
        <taxon>Tracheophyta</taxon>
        <taxon>Spermatophyta</taxon>
        <taxon>Magnoliopsida</taxon>
        <taxon>eudicotyledons</taxon>
        <taxon>Gunneridae</taxon>
        <taxon>Pentapetalae</taxon>
        <taxon>rosids</taxon>
        <taxon>fabids</taxon>
        <taxon>Celastrales</taxon>
        <taxon>Celastraceae</taxon>
        <taxon>Tripterygium</taxon>
    </lineage>
</organism>
<reference evidence="1 2" key="1">
    <citation type="journal article" date="2020" name="Nat. Commun.">
        <title>Genome of Tripterygium wilfordii and identification of cytochrome P450 involved in triptolide biosynthesis.</title>
        <authorList>
            <person name="Tu L."/>
            <person name="Su P."/>
            <person name="Zhang Z."/>
            <person name="Gao L."/>
            <person name="Wang J."/>
            <person name="Hu T."/>
            <person name="Zhou J."/>
            <person name="Zhang Y."/>
            <person name="Zhao Y."/>
            <person name="Liu Y."/>
            <person name="Song Y."/>
            <person name="Tong Y."/>
            <person name="Lu Y."/>
            <person name="Yang J."/>
            <person name="Xu C."/>
            <person name="Jia M."/>
            <person name="Peters R.J."/>
            <person name="Huang L."/>
            <person name="Gao W."/>
        </authorList>
    </citation>
    <scope>NUCLEOTIDE SEQUENCE [LARGE SCALE GENOMIC DNA]</scope>
    <source>
        <strain evidence="2">cv. XIE 37</strain>
        <tissue evidence="1">Leaf</tissue>
    </source>
</reference>
<dbReference type="InParanoid" id="A0A7J7DA35"/>
<dbReference type="EMBL" id="JAAARO010000009">
    <property type="protein sequence ID" value="KAF5743109.1"/>
    <property type="molecule type" value="Genomic_DNA"/>
</dbReference>
<dbReference type="GO" id="GO:0005829">
    <property type="term" value="C:cytosol"/>
    <property type="evidence" value="ECO:0007669"/>
    <property type="project" value="TreeGrafter"/>
</dbReference>
<keyword evidence="2" id="KW-1185">Reference proteome</keyword>
<dbReference type="AlphaFoldDB" id="A0A7J7DA35"/>
<evidence type="ECO:0000313" key="1">
    <source>
        <dbReference type="EMBL" id="KAF5743109.1"/>
    </source>
</evidence>
<accession>A0A7J7DA35</accession>
<gene>
    <name evidence="1" type="ORF">HS088_TW09G01174</name>
</gene>